<reference evidence="3" key="2">
    <citation type="submission" date="2020-09" db="EMBL/GenBank/DDBJ databases">
        <authorList>
            <person name="Sun Q."/>
            <person name="Zhou Y."/>
        </authorList>
    </citation>
    <scope>NUCLEOTIDE SEQUENCE</scope>
    <source>
        <strain evidence="3">CGMCC 1.10998</strain>
    </source>
</reference>
<dbReference type="Proteomes" id="UP000637423">
    <property type="component" value="Unassembled WGS sequence"/>
</dbReference>
<keyword evidence="4" id="KW-1185">Reference proteome</keyword>
<comment type="caution">
    <text evidence="3">The sequence shown here is derived from an EMBL/GenBank/DDBJ whole genome shotgun (WGS) entry which is preliminary data.</text>
</comment>
<feature type="region of interest" description="Disordered" evidence="1">
    <location>
        <begin position="26"/>
        <end position="76"/>
    </location>
</feature>
<accession>A0A916UXR7</accession>
<evidence type="ECO:0008006" key="5">
    <source>
        <dbReference type="Google" id="ProtNLM"/>
    </source>
</evidence>
<feature type="chain" id="PRO_5037506016" description="DUF3761 domain-containing protein" evidence="2">
    <location>
        <begin position="23"/>
        <end position="102"/>
    </location>
</feature>
<protein>
    <recommendedName>
        <fullName evidence="5">DUF3761 domain-containing protein</fullName>
    </recommendedName>
</protein>
<dbReference type="AlphaFoldDB" id="A0A916UXR7"/>
<dbReference type="InterPro" id="IPR022236">
    <property type="entry name" value="DUF3761"/>
</dbReference>
<reference evidence="3" key="1">
    <citation type="journal article" date="2014" name="Int. J. Syst. Evol. Microbiol.">
        <title>Complete genome sequence of Corynebacterium casei LMG S-19264T (=DSM 44701T), isolated from a smear-ripened cheese.</title>
        <authorList>
            <consortium name="US DOE Joint Genome Institute (JGI-PGF)"/>
            <person name="Walter F."/>
            <person name="Albersmeier A."/>
            <person name="Kalinowski J."/>
            <person name="Ruckert C."/>
        </authorList>
    </citation>
    <scope>NUCLEOTIDE SEQUENCE</scope>
    <source>
        <strain evidence="3">CGMCC 1.10998</strain>
    </source>
</reference>
<proteinExistence type="predicted"/>
<evidence type="ECO:0000313" key="3">
    <source>
        <dbReference type="EMBL" id="GGC93534.1"/>
    </source>
</evidence>
<evidence type="ECO:0000256" key="1">
    <source>
        <dbReference type="SAM" id="MobiDB-lite"/>
    </source>
</evidence>
<dbReference type="RefSeq" id="WP_188568500.1">
    <property type="nucleotide sequence ID" value="NZ_BMED01000006.1"/>
</dbReference>
<organism evidence="3 4">
    <name type="scientific">Undibacterium terreum</name>
    <dbReference type="NCBI Taxonomy" id="1224302"/>
    <lineage>
        <taxon>Bacteria</taxon>
        <taxon>Pseudomonadati</taxon>
        <taxon>Pseudomonadota</taxon>
        <taxon>Betaproteobacteria</taxon>
        <taxon>Burkholderiales</taxon>
        <taxon>Oxalobacteraceae</taxon>
        <taxon>Undibacterium</taxon>
    </lineage>
</organism>
<dbReference type="Pfam" id="PF12587">
    <property type="entry name" value="DUF3761"/>
    <property type="match status" value="1"/>
</dbReference>
<feature type="signal peptide" evidence="2">
    <location>
        <begin position="1"/>
        <end position="22"/>
    </location>
</feature>
<gene>
    <name evidence="3" type="ORF">GCM10011396_46030</name>
</gene>
<name>A0A916UXR7_9BURK</name>
<keyword evidence="2" id="KW-0732">Signal</keyword>
<evidence type="ECO:0000256" key="2">
    <source>
        <dbReference type="SAM" id="SignalP"/>
    </source>
</evidence>
<evidence type="ECO:0000313" key="4">
    <source>
        <dbReference type="Proteomes" id="UP000637423"/>
    </source>
</evidence>
<feature type="compositionally biased region" description="Polar residues" evidence="1">
    <location>
        <begin position="45"/>
        <end position="72"/>
    </location>
</feature>
<dbReference type="EMBL" id="BMED01000006">
    <property type="protein sequence ID" value="GGC93534.1"/>
    <property type="molecule type" value="Genomic_DNA"/>
</dbReference>
<sequence length="102" mass="10788">MKIKIASMLAALLCFAASPVFAQYQPPAPASVPAKQTEPDESKLTTHNHYTNKAGQTVHSPAKSTDGKTPQGATAKCGDGTYSFSRNHRGTCSRHGGVSSWL</sequence>